<evidence type="ECO:0000313" key="2">
    <source>
        <dbReference type="EMBL" id="EFP78209.2"/>
    </source>
</evidence>
<sequence>MNRGTWGSLQCCTIDQTTMLDHETRPNSVTDLIIELLNSIPRRYRRISTDIDDEESERPWDIDDDTVWLHANWRYARGEALSIGEIDNLNGLLLQMQNSYLPSLQQQLGDLLESLNLDDLPGRFPNPKLPDVLEILFRLVHTVDQINHFVQSIAPIVVDPLHSYKKNDRDYGGLKVYRATELIDEMNDLMHQHVQTLFNHLARFIRALPKNPLISSYVESELTLHSSNLINAATAQTLRAIDRLIEWSKKSDFSILQDDCRRFAIKLDPILEDLISRIIVKPRIEKLLEFESDDQAEPANEHEDIRSDIDSNDHHQDNRSSTSHLTDAYEWDIPLSVQVIRLVKAPRSFIKILRIFFNKLSDTPISKAPFTIGTQLCSDEITSIDHEIKCLDNGFQVFLKVIYEIDENPMQMAKVIHLGILHDNLCRRFDSSIALLSFHLIPLSETQYDLPKSVNLCKMWFLTLREHFCMASESFNSAINRVKCAIEV</sequence>
<dbReference type="OrthoDB" id="2508213at2759"/>
<dbReference type="GeneID" id="10541999"/>
<reference evidence="3" key="2">
    <citation type="journal article" date="2011" name="Proc. Natl. Acad. Sci. U.S.A.">
        <title>Obligate biotrophy features unraveled by the genomic analysis of rust fungi.</title>
        <authorList>
            <person name="Duplessis S."/>
            <person name="Cuomo C.A."/>
            <person name="Lin Y.-C."/>
            <person name="Aerts A."/>
            <person name="Tisserant E."/>
            <person name="Veneault-Fourrey C."/>
            <person name="Joly D.L."/>
            <person name="Hacquard S."/>
            <person name="Amselem J."/>
            <person name="Cantarel B.L."/>
            <person name="Chiu R."/>
            <person name="Coutinho P.M."/>
            <person name="Feau N."/>
            <person name="Field M."/>
            <person name="Frey P."/>
            <person name="Gelhaye E."/>
            <person name="Goldberg J."/>
            <person name="Grabherr M.G."/>
            <person name="Kodira C.D."/>
            <person name="Kohler A."/>
            <person name="Kuees U."/>
            <person name="Lindquist E.A."/>
            <person name="Lucas S.M."/>
            <person name="Mago R."/>
            <person name="Mauceli E."/>
            <person name="Morin E."/>
            <person name="Murat C."/>
            <person name="Pangilinan J.L."/>
            <person name="Park R."/>
            <person name="Pearson M."/>
            <person name="Quesneville H."/>
            <person name="Rouhier N."/>
            <person name="Sakthikumar S."/>
            <person name="Salamov A.A."/>
            <person name="Schmutz J."/>
            <person name="Selles B."/>
            <person name="Shapiro H."/>
            <person name="Tanguay P."/>
            <person name="Tuskan G.A."/>
            <person name="Henrissat B."/>
            <person name="Van de Peer Y."/>
            <person name="Rouze P."/>
            <person name="Ellis J.G."/>
            <person name="Dodds P.N."/>
            <person name="Schein J.E."/>
            <person name="Zhong S."/>
            <person name="Hamelin R.C."/>
            <person name="Grigoriev I.V."/>
            <person name="Szabo L.J."/>
            <person name="Martin F."/>
        </authorList>
    </citation>
    <scope>NUCLEOTIDE SEQUENCE [LARGE SCALE GENOMIC DNA]</scope>
    <source>
        <strain evidence="3">CRL 75-36-700-3 / race SCCL</strain>
    </source>
</reference>
<feature type="region of interest" description="Disordered" evidence="1">
    <location>
        <begin position="291"/>
        <end position="321"/>
    </location>
</feature>
<dbReference type="AlphaFoldDB" id="E3K1N4"/>
<protein>
    <submittedName>
        <fullName evidence="2">Uncharacterized protein</fullName>
    </submittedName>
</protein>
<reference key="1">
    <citation type="submission" date="2007-01" db="EMBL/GenBank/DDBJ databases">
        <title>The Genome Sequence of Puccinia graminis f. sp. tritici Strain CRL 75-36-700-3.</title>
        <authorList>
            <consortium name="The Broad Institute Genome Sequencing Platform"/>
            <person name="Birren B."/>
            <person name="Lander E."/>
            <person name="Galagan J."/>
            <person name="Nusbaum C."/>
            <person name="Devon K."/>
            <person name="Cuomo C."/>
            <person name="Jaffe D."/>
            <person name="Butler J."/>
            <person name="Alvarez P."/>
            <person name="Gnerre S."/>
            <person name="Grabherr M."/>
            <person name="Mauceli E."/>
            <person name="Brockman W."/>
            <person name="Young S."/>
            <person name="LaButti K."/>
            <person name="Sykes S."/>
            <person name="DeCaprio D."/>
            <person name="Crawford M."/>
            <person name="Koehrsen M."/>
            <person name="Engels R."/>
            <person name="Montgomery P."/>
            <person name="Pearson M."/>
            <person name="Howarth C."/>
            <person name="Larson L."/>
            <person name="White J."/>
            <person name="Zeng Q."/>
            <person name="Kodira C."/>
            <person name="Yandava C."/>
            <person name="Alvarado L."/>
            <person name="O'Leary S."/>
            <person name="Szabo L."/>
            <person name="Dean R."/>
            <person name="Schein J."/>
        </authorList>
    </citation>
    <scope>NUCLEOTIDE SEQUENCE</scope>
    <source>
        <strain>CRL 75-36-700-3</strain>
    </source>
</reference>
<gene>
    <name evidence="2" type="ORF">PGTG_04165</name>
</gene>
<dbReference type="RefSeq" id="XP_003322628.2">
    <property type="nucleotide sequence ID" value="XM_003322580.2"/>
</dbReference>
<dbReference type="VEuPathDB" id="FungiDB:PGTG_04165"/>
<feature type="compositionally biased region" description="Basic and acidic residues" evidence="1">
    <location>
        <begin position="299"/>
        <end position="318"/>
    </location>
</feature>
<proteinExistence type="predicted"/>
<keyword evidence="3" id="KW-1185">Reference proteome</keyword>
<dbReference type="PANTHER" id="PTHR33069">
    <property type="entry name" value="CHROMOSOME 7, WHOLE GENOME SHOTGUN SEQUENCE-RELATED"/>
    <property type="match status" value="1"/>
</dbReference>
<organism evidence="2 3">
    <name type="scientific">Puccinia graminis f. sp. tritici (strain CRL 75-36-700-3 / race SCCL)</name>
    <name type="common">Black stem rust fungus</name>
    <dbReference type="NCBI Taxonomy" id="418459"/>
    <lineage>
        <taxon>Eukaryota</taxon>
        <taxon>Fungi</taxon>
        <taxon>Dikarya</taxon>
        <taxon>Basidiomycota</taxon>
        <taxon>Pucciniomycotina</taxon>
        <taxon>Pucciniomycetes</taxon>
        <taxon>Pucciniales</taxon>
        <taxon>Pucciniaceae</taxon>
        <taxon>Puccinia</taxon>
    </lineage>
</organism>
<dbReference type="PANTHER" id="PTHR33069:SF3">
    <property type="entry name" value="DYNEIN HEAVY CHAIN TAIL DOMAIN-CONTAINING PROTEIN"/>
    <property type="match status" value="1"/>
</dbReference>
<evidence type="ECO:0000313" key="3">
    <source>
        <dbReference type="Proteomes" id="UP000008783"/>
    </source>
</evidence>
<dbReference type="Proteomes" id="UP000008783">
    <property type="component" value="Unassembled WGS sequence"/>
</dbReference>
<name>E3K1N4_PUCGT</name>
<dbReference type="InParanoid" id="E3K1N4"/>
<dbReference type="EMBL" id="DS178269">
    <property type="protein sequence ID" value="EFP78209.2"/>
    <property type="molecule type" value="Genomic_DNA"/>
</dbReference>
<dbReference type="KEGG" id="pgr:PGTG_04165"/>
<accession>E3K1N4</accession>
<evidence type="ECO:0000256" key="1">
    <source>
        <dbReference type="SAM" id="MobiDB-lite"/>
    </source>
</evidence>
<dbReference type="HOGENOM" id="CLU_033090_1_2_1"/>